<proteinExistence type="predicted"/>
<feature type="transmembrane region" description="Helical" evidence="6">
    <location>
        <begin position="188"/>
        <end position="211"/>
    </location>
</feature>
<evidence type="ECO:0000256" key="1">
    <source>
        <dbReference type="ARBA" id="ARBA00004141"/>
    </source>
</evidence>
<comment type="caution">
    <text evidence="8">The sequence shown here is derived from an EMBL/GenBank/DDBJ whole genome shotgun (WGS) entry which is preliminary data.</text>
</comment>
<evidence type="ECO:0000256" key="5">
    <source>
        <dbReference type="SAM" id="MobiDB-lite"/>
    </source>
</evidence>
<accession>A0ABP0SEY1</accession>
<name>A0ABP0SEY1_9DINO</name>
<reference evidence="8 9" key="1">
    <citation type="submission" date="2024-02" db="EMBL/GenBank/DDBJ databases">
        <authorList>
            <person name="Chen Y."/>
            <person name="Shah S."/>
            <person name="Dougan E. K."/>
            <person name="Thang M."/>
            <person name="Chan C."/>
        </authorList>
    </citation>
    <scope>NUCLEOTIDE SEQUENCE [LARGE SCALE GENOMIC DNA]</scope>
</reference>
<evidence type="ECO:0000313" key="9">
    <source>
        <dbReference type="Proteomes" id="UP001642464"/>
    </source>
</evidence>
<evidence type="ECO:0000259" key="7">
    <source>
        <dbReference type="Pfam" id="PF00520"/>
    </source>
</evidence>
<dbReference type="Gene3D" id="1.10.287.70">
    <property type="match status" value="1"/>
</dbReference>
<keyword evidence="2 6" id="KW-0812">Transmembrane</keyword>
<comment type="subcellular location">
    <subcellularLocation>
        <location evidence="1">Membrane</location>
        <topology evidence="1">Multi-pass membrane protein</topology>
    </subcellularLocation>
</comment>
<dbReference type="Gene3D" id="1.20.120.350">
    <property type="entry name" value="Voltage-gated potassium channels. Chain C"/>
    <property type="match status" value="1"/>
</dbReference>
<dbReference type="PANTHER" id="PTHR10037">
    <property type="entry name" value="VOLTAGE-GATED CATION CHANNEL CALCIUM AND SODIUM"/>
    <property type="match status" value="1"/>
</dbReference>
<feature type="domain" description="Ion transport" evidence="7">
    <location>
        <begin position="68"/>
        <end position="313"/>
    </location>
</feature>
<feature type="compositionally biased region" description="Basic and acidic residues" evidence="5">
    <location>
        <begin position="345"/>
        <end position="354"/>
    </location>
</feature>
<feature type="transmembrane region" description="Helical" evidence="6">
    <location>
        <begin position="61"/>
        <end position="82"/>
    </location>
</feature>
<gene>
    <name evidence="8" type="ORF">SCF082_LOCUS51504</name>
</gene>
<keyword evidence="9" id="KW-1185">Reference proteome</keyword>
<sequence length="723" mass="81143">MAAAVAAAVRRRDERNAANGDDASEVGRNLTKSTVLPEDGFCGKVDAGFWKYQHEAAKIYLSIRIQLSVAALIAGNFLANIIEKWVDPDGDRFADVWLGFDLFFNVSFTIELLWNMYSFWLCRFWKSAWNVFDVVVVTIGLMNYVLPELPGPLGLLRMMRAFRVFRLFKRVESLRKIMQSLSRAVPGVANAFFIQVLVMSIYAILGVEFFMTYGENGSYTNEFGEVVELTTARDLKFGYEYFGNFGKALFTMFQVLTGESWSEVVTRPLLHTTDPTQAIGVSFFFVSFNLVNGIVLINVAIAVLLEKMVDDEDKSGQKEPPSEGTTVDFDAVEAFQPEVEPGGDDFDKVAKPEEPPIGPEAQVTPTRSSKSLDNRALQPEVSNFSNLRLSKGRTYIESIGAMESDFLSLRTDMAKIKLQMSSLITVLRERQQQGKVNPEDSFLSTGRMRPQSFAPVRADPNNLVNPPIEEVEGIPKKADDQVLRGLPGATILKDTHVAQLTAQGACFDVPPPVHVKFAVTKFVVLLCAQQLVISAGGPCPERHAVIAFFAGEVEKAETKVPCSPALAECYFAGTVHSGPDGGGHYFIDWEDGNENFRRVHHSQVWLLENGQVCDEQQDQQQDEWVPISPTVRRKCTLLLRLHWEAWDPTWSAEGIQAVARDLQAEEVIDGFDWHVIMRFKTRMMCRSAFQRMEKLLNTCNETDLELCRVHPYVKAVELLREMP</sequence>
<protein>
    <submittedName>
        <fullName evidence="8">Voltage-dependent T-type calcium channel subunit alpha-1I (Voltage-gated calcium channel subunit alpha Cav3.3) (Ca(V)3.3)</fullName>
    </submittedName>
</protein>
<dbReference type="PANTHER" id="PTHR10037:SF62">
    <property type="entry name" value="SODIUM CHANNEL PROTEIN 60E"/>
    <property type="match status" value="1"/>
</dbReference>
<feature type="transmembrane region" description="Helical" evidence="6">
    <location>
        <begin position="128"/>
        <end position="146"/>
    </location>
</feature>
<dbReference type="Pfam" id="PF00520">
    <property type="entry name" value="Ion_trans"/>
    <property type="match status" value="1"/>
</dbReference>
<evidence type="ECO:0000256" key="3">
    <source>
        <dbReference type="ARBA" id="ARBA00022989"/>
    </source>
</evidence>
<dbReference type="InterPro" id="IPR005821">
    <property type="entry name" value="Ion_trans_dom"/>
</dbReference>
<keyword evidence="4 6" id="KW-0472">Membrane</keyword>
<evidence type="ECO:0000313" key="8">
    <source>
        <dbReference type="EMBL" id="CAK9110912.1"/>
    </source>
</evidence>
<organism evidence="8 9">
    <name type="scientific">Durusdinium trenchii</name>
    <dbReference type="NCBI Taxonomy" id="1381693"/>
    <lineage>
        <taxon>Eukaryota</taxon>
        <taxon>Sar</taxon>
        <taxon>Alveolata</taxon>
        <taxon>Dinophyceae</taxon>
        <taxon>Suessiales</taxon>
        <taxon>Symbiodiniaceae</taxon>
        <taxon>Durusdinium</taxon>
    </lineage>
</organism>
<keyword evidence="3 6" id="KW-1133">Transmembrane helix</keyword>
<dbReference type="Proteomes" id="UP001642464">
    <property type="component" value="Unassembled WGS sequence"/>
</dbReference>
<feature type="region of interest" description="Disordered" evidence="5">
    <location>
        <begin position="339"/>
        <end position="374"/>
    </location>
</feature>
<dbReference type="InterPro" id="IPR027359">
    <property type="entry name" value="Volt_channel_dom_sf"/>
</dbReference>
<feature type="transmembrane region" description="Helical" evidence="6">
    <location>
        <begin position="278"/>
        <end position="305"/>
    </location>
</feature>
<dbReference type="SUPFAM" id="SSF81324">
    <property type="entry name" value="Voltage-gated potassium channels"/>
    <property type="match status" value="1"/>
</dbReference>
<dbReference type="InterPro" id="IPR043203">
    <property type="entry name" value="VGCC_Ca_Na"/>
</dbReference>
<evidence type="ECO:0000256" key="6">
    <source>
        <dbReference type="SAM" id="Phobius"/>
    </source>
</evidence>
<evidence type="ECO:0000256" key="4">
    <source>
        <dbReference type="ARBA" id="ARBA00023136"/>
    </source>
</evidence>
<feature type="transmembrane region" description="Helical" evidence="6">
    <location>
        <begin position="102"/>
        <end position="121"/>
    </location>
</feature>
<dbReference type="EMBL" id="CAXAMM010043607">
    <property type="protein sequence ID" value="CAK9110912.1"/>
    <property type="molecule type" value="Genomic_DNA"/>
</dbReference>
<evidence type="ECO:0000256" key="2">
    <source>
        <dbReference type="ARBA" id="ARBA00022692"/>
    </source>
</evidence>